<dbReference type="Pfam" id="PF03099">
    <property type="entry name" value="BPL_LplA_LipB"/>
    <property type="match status" value="1"/>
</dbReference>
<dbReference type="EC" id="6.3.4.15" evidence="3"/>
<dbReference type="PANTHER" id="PTHR12835">
    <property type="entry name" value="BIOTIN PROTEIN LIGASE"/>
    <property type="match status" value="1"/>
</dbReference>
<dbReference type="GO" id="GO:0004077">
    <property type="term" value="F:biotin--[biotin carboxyl-carrier protein] ligase activity"/>
    <property type="evidence" value="ECO:0007669"/>
    <property type="project" value="UniProtKB-EC"/>
</dbReference>
<dbReference type="NCBIfam" id="NF006294">
    <property type="entry name" value="PRK08477.1"/>
    <property type="match status" value="1"/>
</dbReference>
<evidence type="ECO:0000256" key="1">
    <source>
        <dbReference type="ARBA" id="ARBA00022598"/>
    </source>
</evidence>
<comment type="caution">
    <text evidence="3">The sequence shown here is derived from an EMBL/GenBank/DDBJ whole genome shotgun (WGS) entry which is preliminary data.</text>
</comment>
<dbReference type="GO" id="GO:0005737">
    <property type="term" value="C:cytoplasm"/>
    <property type="evidence" value="ECO:0007669"/>
    <property type="project" value="TreeGrafter"/>
</dbReference>
<dbReference type="Gene3D" id="3.30.930.10">
    <property type="entry name" value="Bira Bifunctional Protein, Domain 2"/>
    <property type="match status" value="1"/>
</dbReference>
<organism evidence="3 4">
    <name type="scientific">Lebetimonas natsushimae</name>
    <dbReference type="NCBI Taxonomy" id="1936991"/>
    <lineage>
        <taxon>Bacteria</taxon>
        <taxon>Pseudomonadati</taxon>
        <taxon>Campylobacterota</taxon>
        <taxon>Epsilonproteobacteria</taxon>
        <taxon>Nautiliales</taxon>
        <taxon>Nautiliaceae</taxon>
        <taxon>Lebetimonas</taxon>
    </lineage>
</organism>
<dbReference type="RefSeq" id="WP_096259258.1">
    <property type="nucleotide sequence ID" value="NZ_BDME01000002.1"/>
</dbReference>
<accession>A0A292YCR2</accession>
<keyword evidence="1 3" id="KW-0436">Ligase</keyword>
<protein>
    <submittedName>
        <fullName evidence="3">BirA family transcriptional regulator, biotin operon repressor/biotin-[acetyl-CoA-carboxylase] ligase</fullName>
        <ecNumber evidence="3">6.3.4.15</ecNumber>
    </submittedName>
</protein>
<dbReference type="InterPro" id="IPR004408">
    <property type="entry name" value="Biotin_CoA_COase_ligase"/>
</dbReference>
<dbReference type="InterPro" id="IPR045864">
    <property type="entry name" value="aa-tRNA-synth_II/BPL/LPL"/>
</dbReference>
<keyword evidence="4" id="KW-1185">Reference proteome</keyword>
<feature type="domain" description="BPL/LPL catalytic" evidence="2">
    <location>
        <begin position="6"/>
        <end position="188"/>
    </location>
</feature>
<dbReference type="AlphaFoldDB" id="A0A292YCR2"/>
<sequence length="210" mass="24748">MKSEKLKIKNEIWNIIYFDEISSTQKYLLNNLNKFNLPVCVWSEFQTDGIGSRGNKWLGERGNLFFSFAIKNNFDVPLQSFSIFFAYIMKKNLEKYNIKLLMKWPNDLYTKNLKKVCGVLTNLKKNVLVVGIGLNTKKSPLKNFDGLDLKIKNDKILKSFLENVYKYSWKDIIEEYKKEFDKTKSLFDIYGDLQNDGSLKIKNEKVYSKR</sequence>
<dbReference type="PROSITE" id="PS51733">
    <property type="entry name" value="BPL_LPL_CATALYTIC"/>
    <property type="match status" value="1"/>
</dbReference>
<dbReference type="Proteomes" id="UP000217944">
    <property type="component" value="Unassembled WGS sequence"/>
</dbReference>
<reference evidence="3 4" key="1">
    <citation type="journal article" date="2017" name="Syst. Appl. Microbiol.">
        <title>Lebetimonas natsushimae sp. nov., a novel strictly anaerobic, moderately thermophilic chemoautotroph isolated from a deep-sea hydrothermal vent polychaete nest in the Mid-Okinawa Trough.</title>
        <authorList>
            <person name="Nagata R."/>
            <person name="Takaki Y."/>
            <person name="Tame A."/>
            <person name="Nunoura T."/>
            <person name="Muto H."/>
            <person name="Mino S."/>
            <person name="Sawayama S."/>
            <person name="Takai K."/>
            <person name="Nakagawa S."/>
        </authorList>
    </citation>
    <scope>NUCLEOTIDE SEQUENCE [LARGE SCALE GENOMIC DNA]</scope>
    <source>
        <strain evidence="3 4">HS1857</strain>
    </source>
</reference>
<evidence type="ECO:0000313" key="3">
    <source>
        <dbReference type="EMBL" id="GAX87807.1"/>
    </source>
</evidence>
<dbReference type="EMBL" id="BDME01000002">
    <property type="protein sequence ID" value="GAX87807.1"/>
    <property type="molecule type" value="Genomic_DNA"/>
</dbReference>
<dbReference type="NCBIfam" id="TIGR00121">
    <property type="entry name" value="birA_ligase"/>
    <property type="match status" value="1"/>
</dbReference>
<name>A0A292YCR2_9BACT</name>
<dbReference type="SUPFAM" id="SSF55681">
    <property type="entry name" value="Class II aaRS and biotin synthetases"/>
    <property type="match status" value="1"/>
</dbReference>
<evidence type="ECO:0000259" key="2">
    <source>
        <dbReference type="PROSITE" id="PS51733"/>
    </source>
</evidence>
<dbReference type="InterPro" id="IPR004143">
    <property type="entry name" value="BPL_LPL_catalytic"/>
</dbReference>
<evidence type="ECO:0000313" key="4">
    <source>
        <dbReference type="Proteomes" id="UP000217944"/>
    </source>
</evidence>
<dbReference type="PANTHER" id="PTHR12835:SF5">
    <property type="entry name" value="BIOTIN--PROTEIN LIGASE"/>
    <property type="match status" value="1"/>
</dbReference>
<proteinExistence type="predicted"/>
<gene>
    <name evidence="3" type="ORF">LNAT_P1104</name>
</gene>
<dbReference type="OrthoDB" id="9807064at2"/>